<keyword evidence="2" id="KW-1185">Reference proteome</keyword>
<dbReference type="AlphaFoldDB" id="A0A1I7MDN4"/>
<evidence type="ECO:0000313" key="1">
    <source>
        <dbReference type="EMBL" id="SFV20021.1"/>
    </source>
</evidence>
<organism evidence="1 2">
    <name type="scientific">Micrococcus terreus</name>
    <dbReference type="NCBI Taxonomy" id="574650"/>
    <lineage>
        <taxon>Bacteria</taxon>
        <taxon>Bacillati</taxon>
        <taxon>Actinomycetota</taxon>
        <taxon>Actinomycetes</taxon>
        <taxon>Micrococcales</taxon>
        <taxon>Micrococcaceae</taxon>
        <taxon>Micrococcus</taxon>
    </lineage>
</organism>
<gene>
    <name evidence="1" type="ORF">SAMN04487966_10134</name>
</gene>
<evidence type="ECO:0008006" key="3">
    <source>
        <dbReference type="Google" id="ProtNLM"/>
    </source>
</evidence>
<accession>A0A1I7MDN4</accession>
<name>A0A1I7MDN4_9MICC</name>
<dbReference type="OrthoDB" id="10001881at2"/>
<evidence type="ECO:0000313" key="2">
    <source>
        <dbReference type="Proteomes" id="UP000198881"/>
    </source>
</evidence>
<proteinExistence type="predicted"/>
<dbReference type="RefSeq" id="WP_091692663.1">
    <property type="nucleotide sequence ID" value="NZ_FPCG01000001.1"/>
</dbReference>
<reference evidence="1 2" key="1">
    <citation type="submission" date="2016-10" db="EMBL/GenBank/DDBJ databases">
        <authorList>
            <person name="de Groot N.N."/>
        </authorList>
    </citation>
    <scope>NUCLEOTIDE SEQUENCE [LARGE SCALE GENOMIC DNA]</scope>
    <source>
        <strain evidence="1 2">CGMCC 1.7054</strain>
    </source>
</reference>
<dbReference type="Proteomes" id="UP000198881">
    <property type="component" value="Unassembled WGS sequence"/>
</dbReference>
<dbReference type="EMBL" id="FPCG01000001">
    <property type="protein sequence ID" value="SFV20021.1"/>
    <property type="molecule type" value="Genomic_DNA"/>
</dbReference>
<dbReference type="STRING" id="574650.SAMN04487966_10134"/>
<protein>
    <recommendedName>
        <fullName evidence="3">Asp23 family, cell envelope-related function</fullName>
    </recommendedName>
</protein>
<sequence length="105" mass="11098">MTVTVDTPPLTSVDISSAWTTRMGRLARSASRAALVLPGVDAAEVQITGSPSAPVLHVDCAVRGADALDRVTERVTLSIVHSLEELIGVGFAERHITVRHVQLAC</sequence>